<evidence type="ECO:0000313" key="8">
    <source>
        <dbReference type="Proteomes" id="UP001497480"/>
    </source>
</evidence>
<reference evidence="7 8" key="1">
    <citation type="submission" date="2024-03" db="EMBL/GenBank/DDBJ databases">
        <authorList>
            <person name="Martinez-Hernandez J."/>
        </authorList>
    </citation>
    <scope>NUCLEOTIDE SEQUENCE [LARGE SCALE GENOMIC DNA]</scope>
</reference>
<dbReference type="Pfam" id="PF10343">
    <property type="entry name" value="Q_salvage"/>
    <property type="match status" value="1"/>
</dbReference>
<sequence>MKTAKHRRSCMVNTDTTPHSIPHQLENSMDNVRASSAWVASHSSHVIVDSEGIEKVVNTIDTIPKVEWDFEGIHYFDNGPLTVQYLLVLDALNFCFWPGTFCYASFCASYYKDLNYDHLASGLKAALQNDKSAFDADRLQKYTGPQLRELLKWPRPLPLEDERVRLLHEVGAELERSFAGKASNIVECCGKSALNLVAIIARHFPGFRDHSVYKGRQVFIYKRAQILAADLWGAFRGQGYGEFKDINSLTIMADYIVPAVLRQLGVLKYSPTLASTIEASGEIGPGTEEEVELRACSIHAVEKMRELISVKSGRQVLSVELDLWLWASGVQCASLQHHRTLSIYY</sequence>
<evidence type="ECO:0000256" key="1">
    <source>
        <dbReference type="ARBA" id="ARBA00022801"/>
    </source>
</evidence>
<dbReference type="Proteomes" id="UP001497480">
    <property type="component" value="Unassembled WGS sequence"/>
</dbReference>
<protein>
    <recommendedName>
        <fullName evidence="3 6">Queuosine 5'-phosphate N-glycosylase/hydrolase</fullName>
        <ecNumber evidence="6">3.2.2.-</ecNumber>
    </recommendedName>
    <alternativeName>
        <fullName evidence="4 6">Queuosine-nucleotide N-glycosylase/hydrolase</fullName>
    </alternativeName>
</protein>
<organism evidence="7 8">
    <name type="scientific">Lupinus luteus</name>
    <name type="common">European yellow lupine</name>
    <dbReference type="NCBI Taxonomy" id="3873"/>
    <lineage>
        <taxon>Eukaryota</taxon>
        <taxon>Viridiplantae</taxon>
        <taxon>Streptophyta</taxon>
        <taxon>Embryophyta</taxon>
        <taxon>Tracheophyta</taxon>
        <taxon>Spermatophyta</taxon>
        <taxon>Magnoliopsida</taxon>
        <taxon>eudicotyledons</taxon>
        <taxon>Gunneridae</taxon>
        <taxon>Pentapetalae</taxon>
        <taxon>rosids</taxon>
        <taxon>fabids</taxon>
        <taxon>Fabales</taxon>
        <taxon>Fabaceae</taxon>
        <taxon>Papilionoideae</taxon>
        <taxon>50 kb inversion clade</taxon>
        <taxon>genistoids sensu lato</taxon>
        <taxon>core genistoids</taxon>
        <taxon>Genisteae</taxon>
        <taxon>Lupinus</taxon>
    </lineage>
</organism>
<name>A0AAV1WQ84_LUPLU</name>
<dbReference type="PANTHER" id="PTHR21314:SF0">
    <property type="entry name" value="QUEUOSINE 5'-PHOSPHATE N-GLYCOSYLASE_HYDROLASE"/>
    <property type="match status" value="1"/>
</dbReference>
<gene>
    <name evidence="7" type="ORF">LLUT_LOCUS12640</name>
</gene>
<comment type="function">
    <text evidence="6">Catalyzes the hydrolysis of queuosine 5'-phosphate, releasing the nucleobase queuine (q). Is required for salvage of queuine from exogenous queuosine (Q) that is imported and then converted to queuosine 5'-phosphate intracellularly.</text>
</comment>
<dbReference type="EMBL" id="CAXHTB010000009">
    <property type="protein sequence ID" value="CAL0311580.1"/>
    <property type="molecule type" value="Genomic_DNA"/>
</dbReference>
<evidence type="ECO:0000256" key="2">
    <source>
        <dbReference type="ARBA" id="ARBA00035119"/>
    </source>
</evidence>
<accession>A0AAV1WQ84</accession>
<proteinExistence type="inferred from homology"/>
<dbReference type="PANTHER" id="PTHR21314">
    <property type="entry name" value="QUEUOSINE 5'-PHOSPHATE N-GLYCOSYLASE_HYDROLASE-RELATED"/>
    <property type="match status" value="1"/>
</dbReference>
<evidence type="ECO:0000313" key="7">
    <source>
        <dbReference type="EMBL" id="CAL0311580.1"/>
    </source>
</evidence>
<dbReference type="AlphaFoldDB" id="A0AAV1WQ84"/>
<dbReference type="GO" id="GO:0006400">
    <property type="term" value="P:tRNA modification"/>
    <property type="evidence" value="ECO:0007669"/>
    <property type="project" value="TreeGrafter"/>
</dbReference>
<evidence type="ECO:0000256" key="4">
    <source>
        <dbReference type="ARBA" id="ARBA00035393"/>
    </source>
</evidence>
<dbReference type="EC" id="3.2.2.-" evidence="6"/>
<comment type="caution">
    <text evidence="7">The sequence shown here is derived from an EMBL/GenBank/DDBJ whole genome shotgun (WGS) entry which is preliminary data.</text>
</comment>
<evidence type="ECO:0000256" key="6">
    <source>
        <dbReference type="RuleBase" id="RU365002"/>
    </source>
</evidence>
<keyword evidence="8" id="KW-1185">Reference proteome</keyword>
<keyword evidence="1 6" id="KW-0378">Hydrolase</keyword>
<dbReference type="GO" id="GO:0016787">
    <property type="term" value="F:hydrolase activity"/>
    <property type="evidence" value="ECO:0007669"/>
    <property type="project" value="UniProtKB-KW"/>
</dbReference>
<evidence type="ECO:0000256" key="3">
    <source>
        <dbReference type="ARBA" id="ARBA00035306"/>
    </source>
</evidence>
<comment type="catalytic activity">
    <reaction evidence="5 6">
        <text>queuosine 5'-phosphate + H2O = queuine + D-ribose 5-phosphate</text>
        <dbReference type="Rhea" id="RHEA:75387"/>
        <dbReference type="ChEBI" id="CHEBI:15377"/>
        <dbReference type="ChEBI" id="CHEBI:17433"/>
        <dbReference type="ChEBI" id="CHEBI:78346"/>
        <dbReference type="ChEBI" id="CHEBI:194371"/>
    </reaction>
    <physiologicalReaction direction="left-to-right" evidence="5 6">
        <dbReference type="Rhea" id="RHEA:75388"/>
    </physiologicalReaction>
</comment>
<evidence type="ECO:0000256" key="5">
    <source>
        <dbReference type="ARBA" id="ARBA00048204"/>
    </source>
</evidence>
<dbReference type="InterPro" id="IPR019438">
    <property type="entry name" value="Q_salvage"/>
</dbReference>
<comment type="similarity">
    <text evidence="2 6">Belongs to the QNG1 protein family.</text>
</comment>